<gene>
    <name evidence="2" type="ORF">CIG75_06815</name>
</gene>
<feature type="compositionally biased region" description="Basic and acidic residues" evidence="1">
    <location>
        <begin position="198"/>
        <end position="250"/>
    </location>
</feature>
<sequence length="261" mass="28080">MKAKWNKIIWITAPILVAGSVYVFTNAAASNEDNGITGTLVSSEALSEAELAALQSAQPAPAPASSVDLESINPFTVYTPPASVATTTATPPATPVVAAAPFSLQNVSKLKLKTQTTLGEVKLDFKAEDGKRKLTGKIGDREIKIEGEQALQVLNQLLENLGLQDSMTTLLRGEDVKLDTTLAGALMGLEIDLKDGRKIETKPSKGKSPKAEGRHDNGNHYGWDKEQKEKEKKAKEKEKEQKGKGKDKGGQQDQDEQGEDE</sequence>
<name>A0A223CZY3_9BACL</name>
<dbReference type="KEGG" id="tab:CIG75_06815"/>
<feature type="region of interest" description="Disordered" evidence="1">
    <location>
        <begin position="198"/>
        <end position="261"/>
    </location>
</feature>
<dbReference type="OrthoDB" id="2381678at2"/>
<evidence type="ECO:0000313" key="2">
    <source>
        <dbReference type="EMBL" id="ASS74713.1"/>
    </source>
</evidence>
<evidence type="ECO:0000313" key="3">
    <source>
        <dbReference type="Proteomes" id="UP000214688"/>
    </source>
</evidence>
<proteinExistence type="predicted"/>
<accession>A0A223CZY3</accession>
<organism evidence="2 3">
    <name type="scientific">Tumebacillus algifaecis</name>
    <dbReference type="NCBI Taxonomy" id="1214604"/>
    <lineage>
        <taxon>Bacteria</taxon>
        <taxon>Bacillati</taxon>
        <taxon>Bacillota</taxon>
        <taxon>Bacilli</taxon>
        <taxon>Bacillales</taxon>
        <taxon>Alicyclobacillaceae</taxon>
        <taxon>Tumebacillus</taxon>
    </lineage>
</organism>
<dbReference type="Proteomes" id="UP000214688">
    <property type="component" value="Chromosome"/>
</dbReference>
<protein>
    <submittedName>
        <fullName evidence="2">Uncharacterized protein</fullName>
    </submittedName>
</protein>
<dbReference type="AlphaFoldDB" id="A0A223CZY3"/>
<evidence type="ECO:0000256" key="1">
    <source>
        <dbReference type="SAM" id="MobiDB-lite"/>
    </source>
</evidence>
<reference evidence="2 3" key="1">
    <citation type="journal article" date="2015" name="Int. J. Syst. Evol. Microbiol.">
        <title>Tumebacillus algifaecis sp. nov., isolated from decomposing algal scum.</title>
        <authorList>
            <person name="Wu Y.F."/>
            <person name="Zhang B."/>
            <person name="Xing P."/>
            <person name="Wu Q.L."/>
            <person name="Liu S.J."/>
        </authorList>
    </citation>
    <scope>NUCLEOTIDE SEQUENCE [LARGE SCALE GENOMIC DNA]</scope>
    <source>
        <strain evidence="2 3">THMBR28</strain>
    </source>
</reference>
<dbReference type="RefSeq" id="WP_094235963.1">
    <property type="nucleotide sequence ID" value="NZ_CP022657.1"/>
</dbReference>
<dbReference type="EMBL" id="CP022657">
    <property type="protein sequence ID" value="ASS74713.1"/>
    <property type="molecule type" value="Genomic_DNA"/>
</dbReference>
<keyword evidence="3" id="KW-1185">Reference proteome</keyword>